<sequence length="248" mass="26281">MRRFAAAAGIWSTATAVLVGGCTLPTAGAGPTGVSPKPGATVTAPPATLRPTGTAGTARAIRSELSRAKVVAVRPEVLGYDRSCRKGHACSFGTAWKDVDRNGCDTRNDVLKAQLTAVEFKNAKRCVVVAGKLADPYTGRTIKFEKAHASKVQVDHVFALSRSWDLGASTWTAQRRTEFANDQAANLLAVDGATNASKGDKGPGEWMPVAAGYRCTWVLRYLKVANTYGLAITRDDQVAAQTITRTCP</sequence>
<protein>
    <recommendedName>
        <fullName evidence="1">GmrSD restriction endonucleases C-terminal domain-containing protein</fullName>
    </recommendedName>
</protein>
<dbReference type="Proteomes" id="UP000558997">
    <property type="component" value="Unassembled WGS sequence"/>
</dbReference>
<dbReference type="Pfam" id="PF07510">
    <property type="entry name" value="GmrSD_C"/>
    <property type="match status" value="1"/>
</dbReference>
<feature type="domain" description="GmrSD restriction endonucleases C-terminal" evidence="1">
    <location>
        <begin position="105"/>
        <end position="238"/>
    </location>
</feature>
<dbReference type="InterPro" id="IPR011089">
    <property type="entry name" value="GmrSD_C"/>
</dbReference>
<evidence type="ECO:0000259" key="1">
    <source>
        <dbReference type="Pfam" id="PF07510"/>
    </source>
</evidence>
<evidence type="ECO:0000313" key="3">
    <source>
        <dbReference type="Proteomes" id="UP000558997"/>
    </source>
</evidence>
<dbReference type="AlphaFoldDB" id="A0A841E6M4"/>
<accession>A0A841E6M4</accession>
<dbReference type="RefSeq" id="WP_184844993.1">
    <property type="nucleotide sequence ID" value="NZ_BAAAVN010000031.1"/>
</dbReference>
<proteinExistence type="predicted"/>
<keyword evidence="3" id="KW-1185">Reference proteome</keyword>
<evidence type="ECO:0000313" key="2">
    <source>
        <dbReference type="EMBL" id="MBB5983977.1"/>
    </source>
</evidence>
<reference evidence="2 3" key="1">
    <citation type="submission" date="2020-08" db="EMBL/GenBank/DDBJ databases">
        <title>Sequencing the genomes of 1000 actinobacteria strains.</title>
        <authorList>
            <person name="Klenk H.-P."/>
        </authorList>
    </citation>
    <scope>NUCLEOTIDE SEQUENCE [LARGE SCALE GENOMIC DNA]</scope>
    <source>
        <strain evidence="2 3">DSM 17294</strain>
    </source>
</reference>
<gene>
    <name evidence="2" type="ORF">HDA44_007392</name>
</gene>
<dbReference type="PANTHER" id="PTHR24094:SF15">
    <property type="entry name" value="AMP-DEPENDENT SYNTHETASE_LIGASE DOMAIN-CONTAINING PROTEIN-RELATED"/>
    <property type="match status" value="1"/>
</dbReference>
<dbReference type="EMBL" id="JACHNF010000002">
    <property type="protein sequence ID" value="MBB5983977.1"/>
    <property type="molecule type" value="Genomic_DNA"/>
</dbReference>
<comment type="caution">
    <text evidence="2">The sequence shown here is derived from an EMBL/GenBank/DDBJ whole genome shotgun (WGS) entry which is preliminary data.</text>
</comment>
<name>A0A841E6M4_9ACTN</name>
<dbReference type="PROSITE" id="PS51257">
    <property type="entry name" value="PROKAR_LIPOPROTEIN"/>
    <property type="match status" value="1"/>
</dbReference>
<dbReference type="PANTHER" id="PTHR24094">
    <property type="entry name" value="SECRETED PROTEIN"/>
    <property type="match status" value="1"/>
</dbReference>
<organism evidence="2 3">
    <name type="scientific">Kribbella solani</name>
    <dbReference type="NCBI Taxonomy" id="236067"/>
    <lineage>
        <taxon>Bacteria</taxon>
        <taxon>Bacillati</taxon>
        <taxon>Actinomycetota</taxon>
        <taxon>Actinomycetes</taxon>
        <taxon>Propionibacteriales</taxon>
        <taxon>Kribbellaceae</taxon>
        <taxon>Kribbella</taxon>
    </lineage>
</organism>